<evidence type="ECO:0000256" key="4">
    <source>
        <dbReference type="ARBA" id="ARBA00022825"/>
    </source>
</evidence>
<dbReference type="InterPro" id="IPR000209">
    <property type="entry name" value="Peptidase_S8/S53_dom"/>
</dbReference>
<dbReference type="PANTHER" id="PTHR43806:SF11">
    <property type="entry name" value="CEREVISIN-RELATED"/>
    <property type="match status" value="1"/>
</dbReference>
<evidence type="ECO:0000313" key="7">
    <source>
        <dbReference type="EMBL" id="MDC3984248.1"/>
    </source>
</evidence>
<keyword evidence="4" id="KW-0720">Serine protease</keyword>
<sequence length="839" mass="89865">MHWHFLHSLRGRSRSNPTFCSALALGVLTLGAAACEQGDPEEARLEAAAAEAQAPMIAKAAVEAPQQERMELVFQSRVEETAEKKVVRTDVVGELDEDQRDRVARPYRFVDEPYLYAEEAWSKGGKDGVTERGYRVWRHENTTPLRAERKSGPPKINDNVAQFVERPEAKAEGKLELDLKLQNFPEWNIPLAPRAEDMAPADVEAQTNRRSRAMAEREALFDRMAAGIVAEVTERGGRVVARHKKTGWLSVEVPFAMFDSLARNTALARIDGPYGKTGGPTWSLGGGRDPNYLDVDRFHAAGYLGEQPNAARHAFGDIVIGVNEPGGFESGACAFKEGAGCTGASRIIETYRCDHTGTVCQPDPVETNFCDSDGCTDSHGTMTASIALGDYTDGQGNGKALGDTWASNTCTSSADCVGQPCEAGLCAHSAAWEDARTGMAPEARAVLFGITLPGTAKESSFTSMFEESTTLRLDISSNSWSWGSPNCDIAAISSTEDAIENAYDDGMLVVFSAGNQNGDDATSCTMSDPGDTPKALAVNAFDGNTTDCLNTPSTRCLLDRDHCKDSSGNIIGCSARGGGNVVVAGRGLQTDAVSIVDLVGPNNVTNYTTQVTTSSDGIAANTGRFVGTSAAAPHVAGMAAVVKDWYLHNGQSWVNSPGRLQTIMLAMGDRHFSADPSSGTTWTDQIAATPDKWYGVGRARLRLLEGTDLGPWANHFATYTFTSQQTVTYYPFGTSPMPDGIELVKCVAMQAEDMSDKSDISEIKLSVRVRPTAGSTCTGTATATRISDNFDTKKVAALEGFTFTNRCVEVQIEAENVTTQGVTVQAMCYYAGVNDDASP</sequence>
<dbReference type="PROSITE" id="PS51892">
    <property type="entry name" value="SUBTILASE"/>
    <property type="match status" value="1"/>
</dbReference>
<dbReference type="PANTHER" id="PTHR43806">
    <property type="entry name" value="PEPTIDASE S8"/>
    <property type="match status" value="1"/>
</dbReference>
<evidence type="ECO:0000256" key="5">
    <source>
        <dbReference type="PROSITE-ProRule" id="PRU01240"/>
    </source>
</evidence>
<organism evidence="7 8">
    <name type="scientific">Polyangium jinanense</name>
    <dbReference type="NCBI Taxonomy" id="2829994"/>
    <lineage>
        <taxon>Bacteria</taxon>
        <taxon>Pseudomonadati</taxon>
        <taxon>Myxococcota</taxon>
        <taxon>Polyangia</taxon>
        <taxon>Polyangiales</taxon>
        <taxon>Polyangiaceae</taxon>
        <taxon>Polyangium</taxon>
    </lineage>
</organism>
<evidence type="ECO:0000313" key="8">
    <source>
        <dbReference type="Proteomes" id="UP001151081"/>
    </source>
</evidence>
<comment type="caution">
    <text evidence="5">Lacks conserved residue(s) required for the propagation of feature annotation.</text>
</comment>
<evidence type="ECO:0000256" key="3">
    <source>
        <dbReference type="ARBA" id="ARBA00022801"/>
    </source>
</evidence>
<comment type="caution">
    <text evidence="7">The sequence shown here is derived from an EMBL/GenBank/DDBJ whole genome shotgun (WGS) entry which is preliminary data.</text>
</comment>
<dbReference type="PROSITE" id="PS00138">
    <property type="entry name" value="SUBTILASE_SER"/>
    <property type="match status" value="1"/>
</dbReference>
<accession>A0A9X4ATH7</accession>
<gene>
    <name evidence="7" type="ORF">KEG57_27315</name>
</gene>
<dbReference type="GO" id="GO:0006508">
    <property type="term" value="P:proteolysis"/>
    <property type="evidence" value="ECO:0007669"/>
    <property type="project" value="UniProtKB-KW"/>
</dbReference>
<keyword evidence="8" id="KW-1185">Reference proteome</keyword>
<dbReference type="EMBL" id="JAGTJJ010000019">
    <property type="protein sequence ID" value="MDC3984248.1"/>
    <property type="molecule type" value="Genomic_DNA"/>
</dbReference>
<keyword evidence="3" id="KW-0378">Hydrolase</keyword>
<name>A0A9X4ATH7_9BACT</name>
<dbReference type="SUPFAM" id="SSF52743">
    <property type="entry name" value="Subtilisin-like"/>
    <property type="match status" value="1"/>
</dbReference>
<dbReference type="Proteomes" id="UP001151081">
    <property type="component" value="Unassembled WGS sequence"/>
</dbReference>
<dbReference type="InterPro" id="IPR050131">
    <property type="entry name" value="Peptidase_S8_subtilisin-like"/>
</dbReference>
<dbReference type="Pfam" id="PF00082">
    <property type="entry name" value="Peptidase_S8"/>
    <property type="match status" value="1"/>
</dbReference>
<dbReference type="RefSeq" id="WP_272419135.1">
    <property type="nucleotide sequence ID" value="NZ_JAGTJJ010000019.1"/>
</dbReference>
<evidence type="ECO:0000256" key="2">
    <source>
        <dbReference type="ARBA" id="ARBA00022670"/>
    </source>
</evidence>
<evidence type="ECO:0000256" key="1">
    <source>
        <dbReference type="ARBA" id="ARBA00011073"/>
    </source>
</evidence>
<keyword evidence="2" id="KW-0645">Protease</keyword>
<feature type="domain" description="Peptidase S8/S53" evidence="6">
    <location>
        <begin position="377"/>
        <end position="646"/>
    </location>
</feature>
<dbReference type="GO" id="GO:0004252">
    <property type="term" value="F:serine-type endopeptidase activity"/>
    <property type="evidence" value="ECO:0007669"/>
    <property type="project" value="InterPro"/>
</dbReference>
<protein>
    <submittedName>
        <fullName evidence="7">S8 family serine peptidase</fullName>
    </submittedName>
</protein>
<proteinExistence type="inferred from homology"/>
<evidence type="ECO:0000259" key="6">
    <source>
        <dbReference type="Pfam" id="PF00082"/>
    </source>
</evidence>
<dbReference type="GO" id="GO:0005615">
    <property type="term" value="C:extracellular space"/>
    <property type="evidence" value="ECO:0007669"/>
    <property type="project" value="TreeGrafter"/>
</dbReference>
<dbReference type="InterPro" id="IPR036852">
    <property type="entry name" value="Peptidase_S8/S53_dom_sf"/>
</dbReference>
<dbReference type="Gene3D" id="3.40.50.200">
    <property type="entry name" value="Peptidase S8/S53 domain"/>
    <property type="match status" value="1"/>
</dbReference>
<dbReference type="AlphaFoldDB" id="A0A9X4ATH7"/>
<comment type="similarity">
    <text evidence="1 5">Belongs to the peptidase S8 family.</text>
</comment>
<dbReference type="InterPro" id="IPR023828">
    <property type="entry name" value="Peptidase_S8_Ser-AS"/>
</dbReference>
<reference evidence="7 8" key="1">
    <citation type="submission" date="2021-04" db="EMBL/GenBank/DDBJ databases">
        <title>Genome analysis of Polyangium sp.</title>
        <authorList>
            <person name="Li Y."/>
            <person name="Wang J."/>
        </authorList>
    </citation>
    <scope>NUCLEOTIDE SEQUENCE [LARGE SCALE GENOMIC DNA]</scope>
    <source>
        <strain evidence="7 8">SDU14</strain>
    </source>
</reference>